<dbReference type="SUPFAM" id="SSF56112">
    <property type="entry name" value="Protein kinase-like (PK-like)"/>
    <property type="match status" value="1"/>
</dbReference>
<dbReference type="Proteomes" id="UP000485058">
    <property type="component" value="Unassembled WGS sequence"/>
</dbReference>
<comment type="caution">
    <text evidence="2">The sequence shown here is derived from an EMBL/GenBank/DDBJ whole genome shotgun (WGS) entry which is preliminary data.</text>
</comment>
<feature type="domain" description="Protein kinase" evidence="1">
    <location>
        <begin position="50"/>
        <end position="145"/>
    </location>
</feature>
<dbReference type="GO" id="GO:0005524">
    <property type="term" value="F:ATP binding"/>
    <property type="evidence" value="ECO:0007669"/>
    <property type="project" value="InterPro"/>
</dbReference>
<evidence type="ECO:0000313" key="2">
    <source>
        <dbReference type="EMBL" id="GFH25263.1"/>
    </source>
</evidence>
<evidence type="ECO:0000259" key="1">
    <source>
        <dbReference type="PROSITE" id="PS50011"/>
    </source>
</evidence>
<keyword evidence="3" id="KW-1185">Reference proteome</keyword>
<evidence type="ECO:0000313" key="3">
    <source>
        <dbReference type="Proteomes" id="UP000485058"/>
    </source>
</evidence>
<dbReference type="PANTHER" id="PTHR44329:SF289">
    <property type="entry name" value="SERINE_THREONINE-PROTEIN KINASE VIK"/>
    <property type="match status" value="1"/>
</dbReference>
<dbReference type="EMBL" id="BLLF01002766">
    <property type="protein sequence ID" value="GFH25263.1"/>
    <property type="molecule type" value="Genomic_DNA"/>
</dbReference>
<reference evidence="2 3" key="1">
    <citation type="submission" date="2020-02" db="EMBL/GenBank/DDBJ databases">
        <title>Draft genome sequence of Haematococcus lacustris strain NIES-144.</title>
        <authorList>
            <person name="Morimoto D."/>
            <person name="Nakagawa S."/>
            <person name="Yoshida T."/>
            <person name="Sawayama S."/>
        </authorList>
    </citation>
    <scope>NUCLEOTIDE SEQUENCE [LARGE SCALE GENOMIC DNA]</scope>
    <source>
        <strain evidence="2 3">NIES-144</strain>
    </source>
</reference>
<dbReference type="InterPro" id="IPR011009">
    <property type="entry name" value="Kinase-like_dom_sf"/>
</dbReference>
<proteinExistence type="predicted"/>
<protein>
    <recommendedName>
        <fullName evidence="1">Protein kinase domain-containing protein</fullName>
    </recommendedName>
</protein>
<organism evidence="2 3">
    <name type="scientific">Haematococcus lacustris</name>
    <name type="common">Green alga</name>
    <name type="synonym">Haematococcus pluvialis</name>
    <dbReference type="NCBI Taxonomy" id="44745"/>
    <lineage>
        <taxon>Eukaryota</taxon>
        <taxon>Viridiplantae</taxon>
        <taxon>Chlorophyta</taxon>
        <taxon>core chlorophytes</taxon>
        <taxon>Chlorophyceae</taxon>
        <taxon>CS clade</taxon>
        <taxon>Chlamydomonadales</taxon>
        <taxon>Haematococcaceae</taxon>
        <taxon>Haematococcus</taxon>
    </lineage>
</organism>
<sequence>MAEARAGGQGAEGASWAEAVVRRREGVQSARGSQALSSSCADKFIKRSDLKLVEEVGRGAEGSVWRGRWHHIDVAVKEMHPQSPSYCKLSSVARLSSCWEAAGADHKRAGMLHAVVQEVSTLVDVSQHPNIVRFIGEGSQHQSMH</sequence>
<dbReference type="GO" id="GO:0004674">
    <property type="term" value="F:protein serine/threonine kinase activity"/>
    <property type="evidence" value="ECO:0007669"/>
    <property type="project" value="TreeGrafter"/>
</dbReference>
<dbReference type="InterPro" id="IPR000719">
    <property type="entry name" value="Prot_kinase_dom"/>
</dbReference>
<dbReference type="PROSITE" id="PS50011">
    <property type="entry name" value="PROTEIN_KINASE_DOM"/>
    <property type="match status" value="1"/>
</dbReference>
<gene>
    <name evidence="2" type="ORF">HaLaN_23199</name>
</gene>
<dbReference type="InterPro" id="IPR051681">
    <property type="entry name" value="Ser/Thr_Kinases-Pseudokinases"/>
</dbReference>
<accession>A0A699ZRF6</accession>
<dbReference type="Gene3D" id="3.30.200.20">
    <property type="entry name" value="Phosphorylase Kinase, domain 1"/>
    <property type="match status" value="1"/>
</dbReference>
<name>A0A699ZRF6_HAELA</name>
<dbReference type="PANTHER" id="PTHR44329">
    <property type="entry name" value="SERINE/THREONINE-PROTEIN KINASE TNNI3K-RELATED"/>
    <property type="match status" value="1"/>
</dbReference>
<dbReference type="AlphaFoldDB" id="A0A699ZRF6"/>